<evidence type="ECO:0000313" key="3">
    <source>
        <dbReference type="Proteomes" id="UP000732399"/>
    </source>
</evidence>
<evidence type="ECO:0000313" key="2">
    <source>
        <dbReference type="EMBL" id="NJR79968.1"/>
    </source>
</evidence>
<name>A0ABX1CTK8_9SPHN</name>
<gene>
    <name evidence="2" type="ORF">HBH26_15385</name>
</gene>
<comment type="caution">
    <text evidence="2">The sequence shown here is derived from an EMBL/GenBank/DDBJ whole genome shotgun (WGS) entry which is preliminary data.</text>
</comment>
<reference evidence="2 3" key="1">
    <citation type="submission" date="2020-03" db="EMBL/GenBank/DDBJ databases">
        <authorList>
            <person name="Wang L."/>
            <person name="He N."/>
            <person name="Li Y."/>
            <person name="Fang Y."/>
            <person name="Zhang F."/>
        </authorList>
    </citation>
    <scope>NUCLEOTIDE SEQUENCE [LARGE SCALE GENOMIC DNA]</scope>
    <source>
        <strain evidence="2 3">36D10-4-7</strain>
    </source>
</reference>
<feature type="region of interest" description="Disordered" evidence="1">
    <location>
        <begin position="212"/>
        <end position="233"/>
    </location>
</feature>
<protein>
    <recommendedName>
        <fullName evidence="4">PAS domain-containing protein</fullName>
    </recommendedName>
</protein>
<sequence>MDSAHGYDQMGDDRRHDDDPTEGGVGEAEMAIVDERRMHVRAYNHWVSLLGERPFPAIADLDPASIADFGPHSVLLDFTESLENPAIQFLGRALREECGMGDPDASRIADVPARSLLSRLTDHYLQIIANRAPIGFEAEFVGTRGLPTLYRGILMPFSSDAETIDYIYGVINWKELVAPEEEAAIAAELVAARAPQRPDAALAWADGPGAGTPAGAGLAPDHGGTEHGSVDQGGASLEDRLAAARASAAAARAADTRSHAALYRALGRAHDFALAAQQAPAGLEALLADAGIVAQARAPLTAVAKLVFGADHDKTRLTEIATVLAHARRHAVPEGGLPRVLEATPGGIKAIVADERAARRPVKPRAEPAPLARRTTLATVPLATGAAEGEAVVLLGRAAADGTIEVVGAIADARLAGTLMKRIG</sequence>
<evidence type="ECO:0000256" key="1">
    <source>
        <dbReference type="SAM" id="MobiDB-lite"/>
    </source>
</evidence>
<organism evidence="2 3">
    <name type="scientific">Sphingomonas corticis</name>
    <dbReference type="NCBI Taxonomy" id="2722791"/>
    <lineage>
        <taxon>Bacteria</taxon>
        <taxon>Pseudomonadati</taxon>
        <taxon>Pseudomonadota</taxon>
        <taxon>Alphaproteobacteria</taxon>
        <taxon>Sphingomonadales</taxon>
        <taxon>Sphingomonadaceae</taxon>
        <taxon>Sphingomonas</taxon>
    </lineage>
</organism>
<accession>A0ABX1CTK8</accession>
<evidence type="ECO:0008006" key="4">
    <source>
        <dbReference type="Google" id="ProtNLM"/>
    </source>
</evidence>
<dbReference type="EMBL" id="JAAVJH010000011">
    <property type="protein sequence ID" value="NJR79968.1"/>
    <property type="molecule type" value="Genomic_DNA"/>
</dbReference>
<dbReference type="RefSeq" id="WP_168135518.1">
    <property type="nucleotide sequence ID" value="NZ_JAAVJH010000011.1"/>
</dbReference>
<keyword evidence="3" id="KW-1185">Reference proteome</keyword>
<feature type="region of interest" description="Disordered" evidence="1">
    <location>
        <begin position="1"/>
        <end position="25"/>
    </location>
</feature>
<dbReference type="Proteomes" id="UP000732399">
    <property type="component" value="Unassembled WGS sequence"/>
</dbReference>
<proteinExistence type="predicted"/>